<dbReference type="SMART" id="SM00422">
    <property type="entry name" value="HTH_MERR"/>
    <property type="match status" value="1"/>
</dbReference>
<dbReference type="GO" id="GO:0005737">
    <property type="term" value="C:cytoplasm"/>
    <property type="evidence" value="ECO:0007669"/>
    <property type="project" value="UniProtKB-SubCell"/>
</dbReference>
<dbReference type="InterPro" id="IPR009061">
    <property type="entry name" value="DNA-bd_dom_put_sf"/>
</dbReference>
<evidence type="ECO:0000313" key="9">
    <source>
        <dbReference type="EMBL" id="AMJ97731.1"/>
    </source>
</evidence>
<organism evidence="9 10">
    <name type="scientific">Alteromonas macleodii</name>
    <name type="common">Pseudoalteromonas macleodii</name>
    <dbReference type="NCBI Taxonomy" id="28108"/>
    <lineage>
        <taxon>Bacteria</taxon>
        <taxon>Pseudomonadati</taxon>
        <taxon>Pseudomonadota</taxon>
        <taxon>Gammaproteobacteria</taxon>
        <taxon>Alteromonadales</taxon>
        <taxon>Alteromonadaceae</taxon>
        <taxon>Alteromonas/Salinimonas group</taxon>
        <taxon>Alteromonas</taxon>
    </lineage>
</organism>
<evidence type="ECO:0000256" key="2">
    <source>
        <dbReference type="ARBA" id="ARBA00022490"/>
    </source>
</evidence>
<comment type="subcellular location">
    <subcellularLocation>
        <location evidence="1">Cytoplasm</location>
    </subcellularLocation>
</comment>
<proteinExistence type="predicted"/>
<dbReference type="GO" id="GO:0003677">
    <property type="term" value="F:DNA binding"/>
    <property type="evidence" value="ECO:0007669"/>
    <property type="project" value="UniProtKB-KW"/>
</dbReference>
<dbReference type="AlphaFoldDB" id="A0A126PXL4"/>
<dbReference type="PROSITE" id="PS50937">
    <property type="entry name" value="HTH_MERR_2"/>
    <property type="match status" value="1"/>
</dbReference>
<keyword evidence="6" id="KW-0175">Coiled coil</keyword>
<accession>A0A126PXL4</accession>
<evidence type="ECO:0000256" key="4">
    <source>
        <dbReference type="ARBA" id="ARBA00023125"/>
    </source>
</evidence>
<dbReference type="GO" id="GO:0003700">
    <property type="term" value="F:DNA-binding transcription factor activity"/>
    <property type="evidence" value="ECO:0007669"/>
    <property type="project" value="InterPro"/>
</dbReference>
<evidence type="ECO:0000256" key="5">
    <source>
        <dbReference type="ARBA" id="ARBA00023163"/>
    </source>
</evidence>
<dbReference type="GO" id="GO:0045893">
    <property type="term" value="P:positive regulation of DNA-templated transcription"/>
    <property type="evidence" value="ECO:0007669"/>
    <property type="project" value="InterPro"/>
</dbReference>
<dbReference type="Gene3D" id="1.10.1660.10">
    <property type="match status" value="1"/>
</dbReference>
<evidence type="ECO:0000256" key="3">
    <source>
        <dbReference type="ARBA" id="ARBA00023015"/>
    </source>
</evidence>
<dbReference type="PROSITE" id="PS00552">
    <property type="entry name" value="HTH_MERR_1"/>
    <property type="match status" value="1"/>
</dbReference>
<sequence length="154" mass="17477">MNIGEASRKSGISTKMIRYYEQIGLIPASERTESGYRKYALNDVHRLVFIRSARDLGFSLEDIEGLLTLWNDKSRQSIDVKRLAQENIADLERRMESIRQMTEKLRVLIRSCAGDERSECPILRTLTNASGKARTVNRGGAVQRRSGDKLSGKM</sequence>
<dbReference type="InterPro" id="IPR000551">
    <property type="entry name" value="MerR-type_HTH_dom"/>
</dbReference>
<dbReference type="OrthoDB" id="9808480at2"/>
<keyword evidence="3" id="KW-0805">Transcription regulation</keyword>
<dbReference type="PANTHER" id="PTHR30204:SF94">
    <property type="entry name" value="HEAVY METAL-DEPENDENT TRANSCRIPTIONAL REGULATOR HI_0293-RELATED"/>
    <property type="match status" value="1"/>
</dbReference>
<feature type="region of interest" description="Disordered" evidence="7">
    <location>
        <begin position="134"/>
        <end position="154"/>
    </location>
</feature>
<evidence type="ECO:0000256" key="7">
    <source>
        <dbReference type="SAM" id="MobiDB-lite"/>
    </source>
</evidence>
<evidence type="ECO:0000313" key="10">
    <source>
        <dbReference type="Proteomes" id="UP000063991"/>
    </source>
</evidence>
<feature type="coiled-coil region" evidence="6">
    <location>
        <begin position="81"/>
        <end position="108"/>
    </location>
</feature>
<feature type="compositionally biased region" description="Basic and acidic residues" evidence="7">
    <location>
        <begin position="145"/>
        <end position="154"/>
    </location>
</feature>
<name>A0A126PXL4_ALTMA</name>
<dbReference type="PRINTS" id="PR00040">
    <property type="entry name" value="HTHMERR"/>
</dbReference>
<feature type="domain" description="HTH merR-type" evidence="8">
    <location>
        <begin position="1"/>
        <end position="69"/>
    </location>
</feature>
<dbReference type="NCBIfam" id="TIGR02044">
    <property type="entry name" value="CueR"/>
    <property type="match status" value="1"/>
</dbReference>
<dbReference type="Pfam" id="PF09278">
    <property type="entry name" value="MerR-DNA-bind"/>
    <property type="match status" value="1"/>
</dbReference>
<dbReference type="PANTHER" id="PTHR30204">
    <property type="entry name" value="REDOX-CYCLING DRUG-SENSING TRANSCRIPTIONAL ACTIVATOR SOXR"/>
    <property type="match status" value="1"/>
</dbReference>
<dbReference type="EMBL" id="CP014323">
    <property type="protein sequence ID" value="AMJ97731.1"/>
    <property type="molecule type" value="Genomic_DNA"/>
</dbReference>
<dbReference type="SUPFAM" id="SSF46955">
    <property type="entry name" value="Putative DNA-binding domain"/>
    <property type="match status" value="1"/>
</dbReference>
<gene>
    <name evidence="9" type="ORF">AVL55_05870</name>
</gene>
<dbReference type="Proteomes" id="UP000063991">
    <property type="component" value="Chromosome"/>
</dbReference>
<dbReference type="Pfam" id="PF00376">
    <property type="entry name" value="MerR"/>
    <property type="match status" value="1"/>
</dbReference>
<evidence type="ECO:0000259" key="8">
    <source>
        <dbReference type="PROSITE" id="PS50937"/>
    </source>
</evidence>
<keyword evidence="2" id="KW-0963">Cytoplasm</keyword>
<protein>
    <submittedName>
        <fullName evidence="9">Cu(I)-responsive transcriptional regulator</fullName>
    </submittedName>
</protein>
<evidence type="ECO:0000256" key="1">
    <source>
        <dbReference type="ARBA" id="ARBA00004496"/>
    </source>
</evidence>
<keyword evidence="4" id="KW-0238">DNA-binding</keyword>
<keyword evidence="5" id="KW-0804">Transcription</keyword>
<dbReference type="GO" id="GO:0005507">
    <property type="term" value="F:copper ion binding"/>
    <property type="evidence" value="ECO:0007669"/>
    <property type="project" value="InterPro"/>
</dbReference>
<dbReference type="InterPro" id="IPR011789">
    <property type="entry name" value="CueR"/>
</dbReference>
<evidence type="ECO:0000256" key="6">
    <source>
        <dbReference type="SAM" id="Coils"/>
    </source>
</evidence>
<reference evidence="9 10" key="1">
    <citation type="submission" date="2015-12" db="EMBL/GenBank/DDBJ databases">
        <authorList>
            <person name="Shamseldin A."/>
            <person name="Moawad H."/>
            <person name="Abd El-Rahim W.M."/>
            <person name="Sadowsky M.J."/>
        </authorList>
    </citation>
    <scope>NUCLEOTIDE SEQUENCE [LARGE SCALE GENOMIC DNA]</scope>
    <source>
        <strain evidence="9 10">D7</strain>
    </source>
</reference>
<dbReference type="InterPro" id="IPR015358">
    <property type="entry name" value="Tscrpt_reg_MerR_DNA-bd"/>
</dbReference>
<dbReference type="InterPro" id="IPR047057">
    <property type="entry name" value="MerR_fam"/>
</dbReference>
<dbReference type="RefSeq" id="WP_011788480.1">
    <property type="nucleotide sequence ID" value="NZ_CP014323.1"/>
</dbReference>